<protein>
    <submittedName>
        <fullName evidence="2">Uncharacterized protein</fullName>
    </submittedName>
</protein>
<evidence type="ECO:0000256" key="1">
    <source>
        <dbReference type="SAM" id="MobiDB-lite"/>
    </source>
</evidence>
<name>A0A1Y2HTT9_9FUNG</name>
<dbReference type="AlphaFoldDB" id="A0A1Y2HTT9"/>
<gene>
    <name evidence="2" type="ORF">BCR44DRAFT_26056</name>
</gene>
<sequence>MGPRIWLDDPYSTAGPSYQHHGPNYSTLGSVVPPASCPSVHSPVAYEPRNAPTAHPIFAAPSHSHDFQHVPEAAPGPTGMHCPGPPGAMASRRMDVESGIESHDGLTGRGGTLHSWVHSHRHPSRHQEARREMRVNHHRHAQSQSHRSISLPRLPTHSWYWDHPNRHHHAGTAVMEGSYPVSYPPTLPPSAIDPYHFAPEYERGRSHSSMHPHWQPKSSTAPPHPFLEHLDPPATRSLFIASRPSIPVSPGAFSHAQPQLSQPERTSPGKVHASLLPNGPMPLPVIRVSKYASFFTQIKTAS</sequence>
<reference evidence="2 3" key="1">
    <citation type="submission" date="2016-07" db="EMBL/GenBank/DDBJ databases">
        <title>Pervasive Adenine N6-methylation of Active Genes in Fungi.</title>
        <authorList>
            <consortium name="DOE Joint Genome Institute"/>
            <person name="Mondo S.J."/>
            <person name="Dannebaum R.O."/>
            <person name="Kuo R.C."/>
            <person name="Labutti K."/>
            <person name="Haridas S."/>
            <person name="Kuo A."/>
            <person name="Salamov A."/>
            <person name="Ahrendt S.R."/>
            <person name="Lipzen A."/>
            <person name="Sullivan W."/>
            <person name="Andreopoulos W.B."/>
            <person name="Clum A."/>
            <person name="Lindquist E."/>
            <person name="Daum C."/>
            <person name="Ramamoorthy G.K."/>
            <person name="Gryganskyi A."/>
            <person name="Culley D."/>
            <person name="Magnuson J.K."/>
            <person name="James T.Y."/>
            <person name="O'Malley M.A."/>
            <person name="Stajich J.E."/>
            <person name="Spatafora J.W."/>
            <person name="Visel A."/>
            <person name="Grigoriev I.V."/>
        </authorList>
    </citation>
    <scope>NUCLEOTIDE SEQUENCE [LARGE SCALE GENOMIC DNA]</scope>
    <source>
        <strain evidence="2 3">PL171</strain>
    </source>
</reference>
<evidence type="ECO:0000313" key="3">
    <source>
        <dbReference type="Proteomes" id="UP000193411"/>
    </source>
</evidence>
<feature type="region of interest" description="Disordered" evidence="1">
    <location>
        <begin position="250"/>
        <end position="273"/>
    </location>
</feature>
<evidence type="ECO:0000313" key="2">
    <source>
        <dbReference type="EMBL" id="ORZ38027.1"/>
    </source>
</evidence>
<organism evidence="2 3">
    <name type="scientific">Catenaria anguillulae PL171</name>
    <dbReference type="NCBI Taxonomy" id="765915"/>
    <lineage>
        <taxon>Eukaryota</taxon>
        <taxon>Fungi</taxon>
        <taxon>Fungi incertae sedis</taxon>
        <taxon>Blastocladiomycota</taxon>
        <taxon>Blastocladiomycetes</taxon>
        <taxon>Blastocladiales</taxon>
        <taxon>Catenariaceae</taxon>
        <taxon>Catenaria</taxon>
    </lineage>
</organism>
<feature type="compositionally biased region" description="Polar residues" evidence="1">
    <location>
        <begin position="256"/>
        <end position="265"/>
    </location>
</feature>
<dbReference type="EMBL" id="MCFL01000010">
    <property type="protein sequence ID" value="ORZ38027.1"/>
    <property type="molecule type" value="Genomic_DNA"/>
</dbReference>
<proteinExistence type="predicted"/>
<keyword evidence="3" id="KW-1185">Reference proteome</keyword>
<accession>A0A1Y2HTT9</accession>
<comment type="caution">
    <text evidence="2">The sequence shown here is derived from an EMBL/GenBank/DDBJ whole genome shotgun (WGS) entry which is preliminary data.</text>
</comment>
<dbReference type="Proteomes" id="UP000193411">
    <property type="component" value="Unassembled WGS sequence"/>
</dbReference>
<feature type="region of interest" description="Disordered" evidence="1">
    <location>
        <begin position="202"/>
        <end position="229"/>
    </location>
</feature>